<feature type="compositionally biased region" description="Basic and acidic residues" evidence="1">
    <location>
        <begin position="241"/>
        <end position="252"/>
    </location>
</feature>
<feature type="region of interest" description="Disordered" evidence="1">
    <location>
        <begin position="163"/>
        <end position="226"/>
    </location>
</feature>
<feature type="compositionally biased region" description="Pro residues" evidence="1">
    <location>
        <begin position="133"/>
        <end position="143"/>
    </location>
</feature>
<dbReference type="OrthoDB" id="10393115at2759"/>
<dbReference type="AlphaFoldDB" id="A0A0P1BGG2"/>
<dbReference type="Proteomes" id="UP000054845">
    <property type="component" value="Unassembled WGS sequence"/>
</dbReference>
<name>A0A0P1BGG2_9BASI</name>
<evidence type="ECO:0000313" key="4">
    <source>
        <dbReference type="Proteomes" id="UP000054845"/>
    </source>
</evidence>
<sequence length="368" mass="40150">MSAHEKVPLLDQHQHDDVVLTFSEKGIDATGFGARQSQAHDCVEPQRRKRKFGMLTLQLVCALLIGSTLLGLHFRGSPSAPHTLNGPGHHGHGHRHSHQTHHQQNWWSKLVSKKKHLQPCGLRWSTIPHSHARPPPTPPPPVPAVCYNIPNTSSASVNFTVVLPHEHGPHGPPSPPGSPAPPPREQKHEQKTISQTERKEASAFPGPPFQHHPHHPHGPPPALWLHPSLSASAVSIHRDLPAPHVPKTEHKPTLNSTRPHGPPPPVRVLVEISHDEQVSLDEGVQETRKGPLQACTLVAPFTNAVGVAIFPAGPPPLPPSKDAETPPQHVRPLFPSIKVDLHLQPRVPFALLPGPPPPHPPHFGGRRH</sequence>
<feature type="region of interest" description="Disordered" evidence="1">
    <location>
        <begin position="80"/>
        <end position="101"/>
    </location>
</feature>
<evidence type="ECO:0000313" key="3">
    <source>
        <dbReference type="EMBL" id="CEH15271.1"/>
    </source>
</evidence>
<accession>A0A0P1BGG2</accession>
<keyword evidence="2" id="KW-0472">Membrane</keyword>
<proteinExistence type="predicted"/>
<evidence type="ECO:0000256" key="1">
    <source>
        <dbReference type="SAM" id="MobiDB-lite"/>
    </source>
</evidence>
<feature type="region of interest" description="Disordered" evidence="1">
    <location>
        <begin position="125"/>
        <end position="145"/>
    </location>
</feature>
<keyword evidence="2" id="KW-0812">Transmembrane</keyword>
<protein>
    <submittedName>
        <fullName evidence="3">Uncharacterized protein</fullName>
    </submittedName>
</protein>
<feature type="transmembrane region" description="Helical" evidence="2">
    <location>
        <begin position="55"/>
        <end position="74"/>
    </location>
</feature>
<feature type="compositionally biased region" description="Basic residues" evidence="1">
    <location>
        <begin position="89"/>
        <end position="101"/>
    </location>
</feature>
<dbReference type="PRINTS" id="PR01217">
    <property type="entry name" value="PRICHEXTENSN"/>
</dbReference>
<feature type="region of interest" description="Disordered" evidence="1">
    <location>
        <begin position="241"/>
        <end position="263"/>
    </location>
</feature>
<evidence type="ECO:0000256" key="2">
    <source>
        <dbReference type="SAM" id="Phobius"/>
    </source>
</evidence>
<feature type="compositionally biased region" description="Basic and acidic residues" evidence="1">
    <location>
        <begin position="184"/>
        <end position="201"/>
    </location>
</feature>
<dbReference type="EMBL" id="CCYA01000260">
    <property type="protein sequence ID" value="CEH15271.1"/>
    <property type="molecule type" value="Genomic_DNA"/>
</dbReference>
<keyword evidence="4" id="KW-1185">Reference proteome</keyword>
<keyword evidence="2" id="KW-1133">Transmembrane helix</keyword>
<feature type="compositionally biased region" description="Pro residues" evidence="1">
    <location>
        <begin position="170"/>
        <end position="183"/>
    </location>
</feature>
<organism evidence="3 4">
    <name type="scientific">Ceraceosorus bombacis</name>
    <dbReference type="NCBI Taxonomy" id="401625"/>
    <lineage>
        <taxon>Eukaryota</taxon>
        <taxon>Fungi</taxon>
        <taxon>Dikarya</taxon>
        <taxon>Basidiomycota</taxon>
        <taxon>Ustilaginomycotina</taxon>
        <taxon>Exobasidiomycetes</taxon>
        <taxon>Ceraceosorales</taxon>
        <taxon>Ceraceosoraceae</taxon>
        <taxon>Ceraceosorus</taxon>
    </lineage>
</organism>
<reference evidence="3 4" key="1">
    <citation type="submission" date="2014-09" db="EMBL/GenBank/DDBJ databases">
        <authorList>
            <person name="Magalhaes I.L.F."/>
            <person name="Oliveira U."/>
            <person name="Santos F.R."/>
            <person name="Vidigal T.H.D.A."/>
            <person name="Brescovit A.D."/>
            <person name="Santos A.J."/>
        </authorList>
    </citation>
    <scope>NUCLEOTIDE SEQUENCE [LARGE SCALE GENOMIC DNA]</scope>
</reference>